<dbReference type="InterPro" id="IPR051239">
    <property type="entry name" value="2'-dNMP_N-hydrolase"/>
</dbReference>
<dbReference type="AlphaFoldDB" id="A0A8J6P9K6"/>
<dbReference type="Pfam" id="PF05014">
    <property type="entry name" value="Nuc_deoxyrib_tr"/>
    <property type="match status" value="1"/>
</dbReference>
<reference evidence="1" key="1">
    <citation type="submission" date="2020-08" db="EMBL/GenBank/DDBJ databases">
        <title>Genome public.</title>
        <authorList>
            <person name="Liu C."/>
            <person name="Sun Q."/>
        </authorList>
    </citation>
    <scope>NUCLEOTIDE SEQUENCE</scope>
    <source>
        <strain evidence="1">NSJ-15</strain>
    </source>
</reference>
<accession>A0A8J6P9K6</accession>
<dbReference type="EMBL" id="JACRTL010000008">
    <property type="protein sequence ID" value="MBC8611819.1"/>
    <property type="molecule type" value="Genomic_DNA"/>
</dbReference>
<evidence type="ECO:0000313" key="1">
    <source>
        <dbReference type="EMBL" id="MBC8611819.1"/>
    </source>
</evidence>
<keyword evidence="2" id="KW-1185">Reference proteome</keyword>
<dbReference type="Proteomes" id="UP000632659">
    <property type="component" value="Unassembled WGS sequence"/>
</dbReference>
<organism evidence="1 2">
    <name type="scientific">Massiliimalia timonensis</name>
    <dbReference type="NCBI Taxonomy" id="1987501"/>
    <lineage>
        <taxon>Bacteria</taxon>
        <taxon>Bacillati</taxon>
        <taxon>Bacillota</taxon>
        <taxon>Clostridia</taxon>
        <taxon>Eubacteriales</taxon>
        <taxon>Oscillospiraceae</taxon>
        <taxon>Massiliimalia</taxon>
    </lineage>
</organism>
<comment type="caution">
    <text evidence="1">The sequence shown here is derived from an EMBL/GenBank/DDBJ whole genome shotgun (WGS) entry which is preliminary data.</text>
</comment>
<name>A0A8J6P9K6_9FIRM</name>
<sequence>MKKIYLAGYDVFYPDAAERGQAMKQLCKRYGFEGLYPLDNEAQSAQEILAGNLKLIEEADIVMANMNPFRGMEPDSGTAFEVGYAVAKGKRIYVYLEDCRTLRQKIGETDARGFAVEDFSLPLNLMIACSAVVVEGGMEDCLRRTKAGE</sequence>
<dbReference type="SUPFAM" id="SSF52309">
    <property type="entry name" value="N-(deoxy)ribosyltransferase-like"/>
    <property type="match status" value="1"/>
</dbReference>
<proteinExistence type="predicted"/>
<dbReference type="RefSeq" id="WP_187536776.1">
    <property type="nucleotide sequence ID" value="NZ_JACRTL010000008.1"/>
</dbReference>
<protein>
    <submittedName>
        <fullName evidence="1">Nucleoside 2-deoxyribosyltransferase</fullName>
    </submittedName>
</protein>
<dbReference type="InterPro" id="IPR007710">
    <property type="entry name" value="Nucleoside_deoxyribTrfase"/>
</dbReference>
<dbReference type="PANTHER" id="PTHR15364:SF0">
    <property type="entry name" value="2'-DEOXYNUCLEOSIDE 5'-PHOSPHATE N-HYDROLASE 1"/>
    <property type="match status" value="1"/>
</dbReference>
<evidence type="ECO:0000313" key="2">
    <source>
        <dbReference type="Proteomes" id="UP000632659"/>
    </source>
</evidence>
<dbReference type="GO" id="GO:0070694">
    <property type="term" value="F:5-hydroxymethyl-dUMP N-hydrolase activity"/>
    <property type="evidence" value="ECO:0007669"/>
    <property type="project" value="TreeGrafter"/>
</dbReference>
<gene>
    <name evidence="1" type="ORF">H8702_12030</name>
</gene>
<dbReference type="GO" id="GO:0009159">
    <property type="term" value="P:deoxyribonucleoside monophosphate catabolic process"/>
    <property type="evidence" value="ECO:0007669"/>
    <property type="project" value="TreeGrafter"/>
</dbReference>
<dbReference type="PANTHER" id="PTHR15364">
    <property type="entry name" value="2'-DEOXYNUCLEOSIDE 5'-PHOSPHATE N-HYDROLASE 1"/>
    <property type="match status" value="1"/>
</dbReference>
<dbReference type="Gene3D" id="3.40.50.450">
    <property type="match status" value="1"/>
</dbReference>